<proteinExistence type="predicted"/>
<evidence type="ECO:0000313" key="2">
    <source>
        <dbReference type="EnsemblMetazoa" id="AARA014390-PA"/>
    </source>
</evidence>
<dbReference type="EMBL" id="APCN01000395">
    <property type="status" value="NOT_ANNOTATED_CDS"/>
    <property type="molecule type" value="Genomic_DNA"/>
</dbReference>
<sequence>MKITQSALLQNTRLRRRSNKMRDTTASASGRCIILRNFDDLHENNSLHELVSTSVYPTI</sequence>
<dbReference type="VEuPathDB" id="VectorBase:AARA014390"/>
<reference evidence="2" key="1">
    <citation type="submission" date="2022-08" db="UniProtKB">
        <authorList>
            <consortium name="EnsemblMetazoa"/>
        </authorList>
    </citation>
    <scope>IDENTIFICATION</scope>
    <source>
        <strain evidence="2">Dongola</strain>
    </source>
</reference>
<dbReference type="EnsemblMetazoa" id="AARA014390-RA">
    <property type="protein sequence ID" value="AARA014390-PA"/>
    <property type="gene ID" value="AARA014390"/>
</dbReference>
<dbReference type="AlphaFoldDB" id="A0A182IFY4"/>
<protein>
    <submittedName>
        <fullName evidence="2">Uncharacterized protein</fullName>
    </submittedName>
</protein>
<organism evidence="2 3">
    <name type="scientific">Anopheles arabiensis</name>
    <name type="common">Mosquito</name>
    <dbReference type="NCBI Taxonomy" id="7173"/>
    <lineage>
        <taxon>Eukaryota</taxon>
        <taxon>Metazoa</taxon>
        <taxon>Ecdysozoa</taxon>
        <taxon>Arthropoda</taxon>
        <taxon>Hexapoda</taxon>
        <taxon>Insecta</taxon>
        <taxon>Pterygota</taxon>
        <taxon>Neoptera</taxon>
        <taxon>Endopterygota</taxon>
        <taxon>Diptera</taxon>
        <taxon>Nematocera</taxon>
        <taxon>Culicoidea</taxon>
        <taxon>Culicidae</taxon>
        <taxon>Anophelinae</taxon>
        <taxon>Anopheles</taxon>
    </lineage>
</organism>
<name>A0A182IFY4_ANOAR</name>
<evidence type="ECO:0000313" key="3">
    <source>
        <dbReference type="Proteomes" id="UP000075840"/>
    </source>
</evidence>
<feature type="region of interest" description="Disordered" evidence="1">
    <location>
        <begin position="1"/>
        <end position="26"/>
    </location>
</feature>
<evidence type="ECO:0000256" key="1">
    <source>
        <dbReference type="SAM" id="MobiDB-lite"/>
    </source>
</evidence>
<feature type="compositionally biased region" description="Polar residues" evidence="1">
    <location>
        <begin position="1"/>
        <end position="12"/>
    </location>
</feature>
<dbReference type="Proteomes" id="UP000075840">
    <property type="component" value="Unassembled WGS sequence"/>
</dbReference>
<accession>A0A182IFY4</accession>
<keyword evidence="3" id="KW-1185">Reference proteome</keyword>